<dbReference type="PROSITE" id="PS50110">
    <property type="entry name" value="RESPONSE_REGULATORY"/>
    <property type="match status" value="1"/>
</dbReference>
<dbReference type="InterPro" id="IPR035919">
    <property type="entry name" value="EAL_sf"/>
</dbReference>
<evidence type="ECO:0000256" key="3">
    <source>
        <dbReference type="PROSITE-ProRule" id="PRU00169"/>
    </source>
</evidence>
<dbReference type="NCBIfam" id="TIGR00229">
    <property type="entry name" value="sensory_box"/>
    <property type="match status" value="1"/>
</dbReference>
<dbReference type="PANTHER" id="PTHR33121">
    <property type="entry name" value="CYCLIC DI-GMP PHOSPHODIESTERASE PDEF"/>
    <property type="match status" value="1"/>
</dbReference>
<dbReference type="GO" id="GO:0000160">
    <property type="term" value="P:phosphorelay signal transduction system"/>
    <property type="evidence" value="ECO:0007669"/>
    <property type="project" value="InterPro"/>
</dbReference>
<evidence type="ECO:0000256" key="2">
    <source>
        <dbReference type="ARBA" id="ARBA00024867"/>
    </source>
</evidence>
<dbReference type="InterPro" id="IPR000700">
    <property type="entry name" value="PAS-assoc_C"/>
</dbReference>
<dbReference type="Pfam" id="PF08447">
    <property type="entry name" value="PAS_3"/>
    <property type="match status" value="1"/>
</dbReference>
<dbReference type="PANTHER" id="PTHR33121:SF79">
    <property type="entry name" value="CYCLIC DI-GMP PHOSPHODIESTERASE PDED-RELATED"/>
    <property type="match status" value="1"/>
</dbReference>
<protein>
    <recommendedName>
        <fullName evidence="1">Stage 0 sporulation protein A homolog</fullName>
    </recommendedName>
</protein>
<dbReference type="InterPro" id="IPR013655">
    <property type="entry name" value="PAS_fold_3"/>
</dbReference>
<evidence type="ECO:0000313" key="7">
    <source>
        <dbReference type="EMBL" id="KAF1084012.1"/>
    </source>
</evidence>
<dbReference type="SUPFAM" id="SSF55785">
    <property type="entry name" value="PYP-like sensor domain (PAS domain)"/>
    <property type="match status" value="1"/>
</dbReference>
<keyword evidence="8" id="KW-1185">Reference proteome</keyword>
<dbReference type="Proteomes" id="UP000798488">
    <property type="component" value="Unassembled WGS sequence"/>
</dbReference>
<dbReference type="Gene3D" id="3.20.20.450">
    <property type="entry name" value="EAL domain"/>
    <property type="match status" value="1"/>
</dbReference>
<comment type="function">
    <text evidence="2">May play the central regulatory role in sporulation. It may be an element of the effector pathway responsible for the activation of sporulation genes in response to nutritional stress. Spo0A may act in concert with spo0H (a sigma factor) to control the expression of some genes that are critical to the sporulation process.</text>
</comment>
<dbReference type="InterPro" id="IPR001789">
    <property type="entry name" value="Sig_transdc_resp-reg_receiver"/>
</dbReference>
<dbReference type="Gene3D" id="3.30.450.20">
    <property type="entry name" value="PAS domain"/>
    <property type="match status" value="1"/>
</dbReference>
<dbReference type="Pfam" id="PF00563">
    <property type="entry name" value="EAL"/>
    <property type="match status" value="1"/>
</dbReference>
<evidence type="ECO:0000259" key="5">
    <source>
        <dbReference type="PROSITE" id="PS50113"/>
    </source>
</evidence>
<dbReference type="InterPro" id="IPR000014">
    <property type="entry name" value="PAS"/>
</dbReference>
<dbReference type="InterPro" id="IPR011006">
    <property type="entry name" value="CheY-like_superfamily"/>
</dbReference>
<dbReference type="PROSITE" id="PS50113">
    <property type="entry name" value="PAC"/>
    <property type="match status" value="1"/>
</dbReference>
<organism evidence="7 8">
    <name type="scientific">Sporotomaculum syntrophicum</name>
    <dbReference type="NCBI Taxonomy" id="182264"/>
    <lineage>
        <taxon>Bacteria</taxon>
        <taxon>Bacillati</taxon>
        <taxon>Bacillota</taxon>
        <taxon>Clostridia</taxon>
        <taxon>Eubacteriales</taxon>
        <taxon>Desulfallaceae</taxon>
        <taxon>Sporotomaculum</taxon>
    </lineage>
</organism>
<comment type="caution">
    <text evidence="7">The sequence shown here is derived from an EMBL/GenBank/DDBJ whole genome shotgun (WGS) entry which is preliminary data.</text>
</comment>
<dbReference type="InterPro" id="IPR050706">
    <property type="entry name" value="Cyclic-di-GMP_PDE-like"/>
</dbReference>
<dbReference type="EMBL" id="LSRS01000008">
    <property type="protein sequence ID" value="KAF1084012.1"/>
    <property type="molecule type" value="Genomic_DNA"/>
</dbReference>
<gene>
    <name evidence="7" type="primary">cph2_3</name>
    <name evidence="7" type="ORF">SPSYN_02924</name>
</gene>
<proteinExistence type="predicted"/>
<feature type="domain" description="PAC" evidence="5">
    <location>
        <begin position="215"/>
        <end position="267"/>
    </location>
</feature>
<accession>A0A9D3AWM9</accession>
<dbReference type="Gene3D" id="3.40.50.2300">
    <property type="match status" value="1"/>
</dbReference>
<dbReference type="SMART" id="SM00448">
    <property type="entry name" value="REC"/>
    <property type="match status" value="1"/>
</dbReference>
<dbReference type="AlphaFoldDB" id="A0A9D3AWM9"/>
<feature type="domain" description="EAL" evidence="6">
    <location>
        <begin position="440"/>
        <end position="698"/>
    </location>
</feature>
<evidence type="ECO:0000259" key="6">
    <source>
        <dbReference type="PROSITE" id="PS50883"/>
    </source>
</evidence>
<dbReference type="InterPro" id="IPR000160">
    <property type="entry name" value="GGDEF_dom"/>
</dbReference>
<dbReference type="CDD" id="cd01948">
    <property type="entry name" value="EAL"/>
    <property type="match status" value="1"/>
</dbReference>
<evidence type="ECO:0000313" key="8">
    <source>
        <dbReference type="Proteomes" id="UP000798488"/>
    </source>
</evidence>
<dbReference type="Pfam" id="PF00990">
    <property type="entry name" value="GGDEF"/>
    <property type="match status" value="1"/>
</dbReference>
<comment type="caution">
    <text evidence="3">Lacks conserved residue(s) required for the propagation of feature annotation.</text>
</comment>
<dbReference type="SUPFAM" id="SSF141868">
    <property type="entry name" value="EAL domain-like"/>
    <property type="match status" value="1"/>
</dbReference>
<dbReference type="InterPro" id="IPR043128">
    <property type="entry name" value="Rev_trsase/Diguanyl_cyclase"/>
</dbReference>
<dbReference type="SMART" id="SM00052">
    <property type="entry name" value="EAL"/>
    <property type="match status" value="1"/>
</dbReference>
<dbReference type="Gene3D" id="3.30.70.270">
    <property type="match status" value="1"/>
</dbReference>
<dbReference type="RefSeq" id="WP_161823185.1">
    <property type="nucleotide sequence ID" value="NZ_LSRS01000008.1"/>
</dbReference>
<evidence type="ECO:0000256" key="1">
    <source>
        <dbReference type="ARBA" id="ARBA00018672"/>
    </source>
</evidence>
<dbReference type="InterPro" id="IPR001633">
    <property type="entry name" value="EAL_dom"/>
</dbReference>
<dbReference type="PROSITE" id="PS50883">
    <property type="entry name" value="EAL"/>
    <property type="match status" value="1"/>
</dbReference>
<dbReference type="SMART" id="SM00267">
    <property type="entry name" value="GGDEF"/>
    <property type="match status" value="1"/>
</dbReference>
<dbReference type="OrthoDB" id="9762141at2"/>
<dbReference type="CDD" id="cd00130">
    <property type="entry name" value="PAS"/>
    <property type="match status" value="1"/>
</dbReference>
<dbReference type="Pfam" id="PF00072">
    <property type="entry name" value="Response_reg"/>
    <property type="match status" value="1"/>
</dbReference>
<evidence type="ECO:0000259" key="4">
    <source>
        <dbReference type="PROSITE" id="PS50110"/>
    </source>
</evidence>
<dbReference type="SUPFAM" id="SSF52172">
    <property type="entry name" value="CheY-like"/>
    <property type="match status" value="1"/>
</dbReference>
<dbReference type="GO" id="GO:0071111">
    <property type="term" value="F:cyclic-guanylate-specific phosphodiesterase activity"/>
    <property type="evidence" value="ECO:0007669"/>
    <property type="project" value="InterPro"/>
</dbReference>
<dbReference type="InterPro" id="IPR035965">
    <property type="entry name" value="PAS-like_dom_sf"/>
</dbReference>
<name>A0A9D3AWM9_9FIRM</name>
<sequence length="701" mass="80182">MIIKILVVDDSASDRLIIKNMLSEYCILTACDGVEAMQALEEHDGINLLILVLNMPNMNGFQVLESLKKNERFSKLRTIILTNNDELDNEIKGLKLGAVDYIRKPIQFESLKARIDVHVALLRAKQELEQNLDEQAFNFDMIFEQSLIGIAISLGIEPEHSSDTIVKINSMFEQITGRTKEELIKLGWAKITHPDDLEEDLVNFRKLQAGEIKSYTMEKRFIKPKGSIVWVYMIVAALAPPGKIGFEHICFIKDISDRKQIENELRYINEHNRLTGLYNRDYLEARLKNDTKQKKRSKRALIGINLSTVQLLTANFGFLYTQDLIKQAAEALSRYCTDNRLLFQTAENRFLFYLADYKDKKELDDFSKTIEYGLESLFAAERMGGGIGILEIDENQDKFDLDLLMRRLLIASEKSINMSEGGNFKACFYDEELESLINRERDIMEALFAIVADDDSNDELFLQYQPILNLKKGSICCFEVLARLKTQKLGLVSPVEFIPIAEKTKCIIQIGDKVIAGAFYFLNKLKEHGYVTISVSINVSVFQLLRPDFTSRLFEMITAMQVNPENICIEITESAFISDYEIINHIIDKLKDYGLRIAIDDFGTGYSSLAREKELKVDYLKVDKYFIDKLLDTDPDKAITSDIISMAHKLGHCAIAEGVEHKCQLQYLKEHGCDNIQGYFISKPLNEDDAFEFLEGFCCGY</sequence>
<dbReference type="SUPFAM" id="SSF55073">
    <property type="entry name" value="Nucleotide cyclase"/>
    <property type="match status" value="1"/>
</dbReference>
<feature type="domain" description="Response regulatory" evidence="4">
    <location>
        <begin position="4"/>
        <end position="119"/>
    </location>
</feature>
<dbReference type="InterPro" id="IPR029787">
    <property type="entry name" value="Nucleotide_cyclase"/>
</dbReference>
<reference evidence="7" key="1">
    <citation type="submission" date="2016-02" db="EMBL/GenBank/DDBJ databases">
        <title>Draft Genome Sequence of Sporotomaculum syntrophicum Strain FB, a Syntrophic Benzoate Degrader.</title>
        <authorList>
            <person name="Nobu M.K."/>
            <person name="Narihiro T."/>
            <person name="Qiu Y.-L."/>
            <person name="Ohashi A."/>
            <person name="Liu W.-T."/>
            <person name="Yuji S."/>
        </authorList>
    </citation>
    <scope>NUCLEOTIDE SEQUENCE</scope>
    <source>
        <strain evidence="7">FB</strain>
    </source>
</reference>